<dbReference type="EMBL" id="BMEM01000003">
    <property type="protein sequence ID" value="GGF52583.1"/>
    <property type="molecule type" value="Genomic_DNA"/>
</dbReference>
<comment type="caution">
    <text evidence="2">The sequence shown here is derived from an EMBL/GenBank/DDBJ whole genome shotgun (WGS) entry which is preliminary data.</text>
</comment>
<accession>A0A917BPZ4</accession>
<name>A0A917BPZ4_9MICO</name>
<dbReference type="Proteomes" id="UP000605670">
    <property type="component" value="Unassembled WGS sequence"/>
</dbReference>
<feature type="region of interest" description="Disordered" evidence="1">
    <location>
        <begin position="89"/>
        <end position="113"/>
    </location>
</feature>
<proteinExistence type="predicted"/>
<reference evidence="2" key="2">
    <citation type="submission" date="2020-09" db="EMBL/GenBank/DDBJ databases">
        <authorList>
            <person name="Sun Q."/>
            <person name="Zhou Y."/>
        </authorList>
    </citation>
    <scope>NUCLEOTIDE SEQUENCE</scope>
    <source>
        <strain evidence="2">CGMCC 1.12160</strain>
    </source>
</reference>
<protein>
    <submittedName>
        <fullName evidence="2">Uncharacterized protein</fullName>
    </submittedName>
</protein>
<evidence type="ECO:0000313" key="3">
    <source>
        <dbReference type="Proteomes" id="UP000605670"/>
    </source>
</evidence>
<organism evidence="2 3">
    <name type="scientific">Ornithinimicrobium tianjinense</name>
    <dbReference type="NCBI Taxonomy" id="1195761"/>
    <lineage>
        <taxon>Bacteria</taxon>
        <taxon>Bacillati</taxon>
        <taxon>Actinomycetota</taxon>
        <taxon>Actinomycetes</taxon>
        <taxon>Micrococcales</taxon>
        <taxon>Ornithinimicrobiaceae</taxon>
        <taxon>Ornithinimicrobium</taxon>
    </lineage>
</organism>
<sequence>MRELMPEDRDEDDVPVGSSTGANDDRTTLTETGQAQRKLEPEGAGQGAGAEGWSDPADENLIQLPIGAEFGMDHEPTAPEREDLVRFAAEANRELHGQDEAQDDDGAGRTASA</sequence>
<dbReference type="RefSeq" id="WP_188430458.1">
    <property type="nucleotide sequence ID" value="NZ_BAABKH010000003.1"/>
</dbReference>
<evidence type="ECO:0000313" key="2">
    <source>
        <dbReference type="EMBL" id="GGF52583.1"/>
    </source>
</evidence>
<evidence type="ECO:0000256" key="1">
    <source>
        <dbReference type="SAM" id="MobiDB-lite"/>
    </source>
</evidence>
<dbReference type="AlphaFoldDB" id="A0A917BPZ4"/>
<keyword evidence="3" id="KW-1185">Reference proteome</keyword>
<gene>
    <name evidence="2" type="ORF">GCM10011366_20490</name>
</gene>
<feature type="region of interest" description="Disordered" evidence="1">
    <location>
        <begin position="1"/>
        <end position="63"/>
    </location>
</feature>
<reference evidence="2" key="1">
    <citation type="journal article" date="2014" name="Int. J. Syst. Evol. Microbiol.">
        <title>Complete genome sequence of Corynebacterium casei LMG S-19264T (=DSM 44701T), isolated from a smear-ripened cheese.</title>
        <authorList>
            <consortium name="US DOE Joint Genome Institute (JGI-PGF)"/>
            <person name="Walter F."/>
            <person name="Albersmeier A."/>
            <person name="Kalinowski J."/>
            <person name="Ruckert C."/>
        </authorList>
    </citation>
    <scope>NUCLEOTIDE SEQUENCE</scope>
    <source>
        <strain evidence="2">CGMCC 1.12160</strain>
    </source>
</reference>
<feature type="compositionally biased region" description="Basic and acidic residues" evidence="1">
    <location>
        <begin position="89"/>
        <end position="99"/>
    </location>
</feature>